<feature type="domain" description="NusG-like N-terminal" evidence="2">
    <location>
        <begin position="8"/>
        <end position="100"/>
    </location>
</feature>
<keyword evidence="4" id="KW-1185">Reference proteome</keyword>
<evidence type="ECO:0000259" key="2">
    <source>
        <dbReference type="Pfam" id="PF02357"/>
    </source>
</evidence>
<accession>A0A127VFP6</accession>
<reference evidence="3 4" key="1">
    <citation type="submission" date="2016-03" db="EMBL/GenBank/DDBJ databases">
        <title>Complete genome sequence of Pedobacter cryoconitis PAMC 27485.</title>
        <authorList>
            <person name="Lee J."/>
            <person name="Kim O.-S."/>
        </authorList>
    </citation>
    <scope>NUCLEOTIDE SEQUENCE [LARGE SCALE GENOMIC DNA]</scope>
    <source>
        <strain evidence="3 4">PAMC 27485</strain>
    </source>
</reference>
<evidence type="ECO:0000313" key="4">
    <source>
        <dbReference type="Proteomes" id="UP000071561"/>
    </source>
</evidence>
<dbReference type="Proteomes" id="UP000071561">
    <property type="component" value="Chromosome"/>
</dbReference>
<dbReference type="OrthoDB" id="9796143at2"/>
<dbReference type="SUPFAM" id="SSF82679">
    <property type="entry name" value="N-utilization substance G protein NusG, N-terminal domain"/>
    <property type="match status" value="1"/>
</dbReference>
<dbReference type="KEGG" id="pcm:AY601_2860"/>
<evidence type="ECO:0000256" key="1">
    <source>
        <dbReference type="ARBA" id="ARBA00023163"/>
    </source>
</evidence>
<dbReference type="Pfam" id="PF02357">
    <property type="entry name" value="NusG"/>
    <property type="match status" value="1"/>
</dbReference>
<dbReference type="GO" id="GO:0006354">
    <property type="term" value="P:DNA-templated transcription elongation"/>
    <property type="evidence" value="ECO:0007669"/>
    <property type="project" value="InterPro"/>
</dbReference>
<dbReference type="InterPro" id="IPR006645">
    <property type="entry name" value="NGN-like_dom"/>
</dbReference>
<protein>
    <submittedName>
        <fullName evidence="3">Antitermination factor NusG</fullName>
    </submittedName>
</protein>
<organism evidence="3 4">
    <name type="scientific">Pedobacter cryoconitis</name>
    <dbReference type="NCBI Taxonomy" id="188932"/>
    <lineage>
        <taxon>Bacteria</taxon>
        <taxon>Pseudomonadati</taxon>
        <taxon>Bacteroidota</taxon>
        <taxon>Sphingobacteriia</taxon>
        <taxon>Sphingobacteriales</taxon>
        <taxon>Sphingobacteriaceae</taxon>
        <taxon>Pedobacter</taxon>
    </lineage>
</organism>
<name>A0A127VFP6_9SPHI</name>
<sequence>MSKLIPGWHVIYTRPKHEKRIHNRLAEVNIKSFFPTVKKLKVWSDRRKYIDVPLFPSYLFIYLDGMNSYFQTLDTEGCLYYIKTDNIVSRVSDSVMNNIMLATKESVDVEVSDNRISVGKQLVIKGGALTGLQCELVEYYNHKKLLVRVDLLNRNILVPVPKENLMLL</sequence>
<dbReference type="NCBIfam" id="NF033644">
    <property type="entry name" value="antiterm_UpxY"/>
    <property type="match status" value="1"/>
</dbReference>
<dbReference type="RefSeq" id="WP_068402167.1">
    <property type="nucleotide sequence ID" value="NZ_CP014504.1"/>
</dbReference>
<dbReference type="Gene3D" id="3.30.70.940">
    <property type="entry name" value="NusG, N-terminal domain"/>
    <property type="match status" value="1"/>
</dbReference>
<keyword evidence="1" id="KW-0804">Transcription</keyword>
<dbReference type="AlphaFoldDB" id="A0A127VFP6"/>
<gene>
    <name evidence="3" type="ORF">AY601_2860</name>
</gene>
<dbReference type="InterPro" id="IPR036735">
    <property type="entry name" value="NGN_dom_sf"/>
</dbReference>
<dbReference type="PATRIC" id="fig|188932.3.peg.2981"/>
<dbReference type="EMBL" id="CP014504">
    <property type="protein sequence ID" value="AMP99738.1"/>
    <property type="molecule type" value="Genomic_DNA"/>
</dbReference>
<proteinExistence type="predicted"/>
<evidence type="ECO:0000313" key="3">
    <source>
        <dbReference type="EMBL" id="AMP99738.1"/>
    </source>
</evidence>